<dbReference type="InterPro" id="IPR003616">
    <property type="entry name" value="Post-SET_dom"/>
</dbReference>
<keyword evidence="3" id="KW-0489">Methyltransferase</keyword>
<evidence type="ECO:0000256" key="3">
    <source>
        <dbReference type="ARBA" id="ARBA00022603"/>
    </source>
</evidence>
<evidence type="ECO:0000259" key="7">
    <source>
        <dbReference type="PROSITE" id="PS50868"/>
    </source>
</evidence>
<keyword evidence="2" id="KW-0436">Ligase</keyword>
<dbReference type="Gene3D" id="3.30.470.20">
    <property type="entry name" value="ATP-grasp fold, B domain"/>
    <property type="match status" value="1"/>
</dbReference>
<dbReference type="InterPro" id="IPR011761">
    <property type="entry name" value="ATP-grasp"/>
</dbReference>
<dbReference type="EMBL" id="BEGY01000124">
    <property type="protein sequence ID" value="GAX84410.1"/>
    <property type="molecule type" value="Genomic_DNA"/>
</dbReference>
<name>A0A250XNN3_9CHLO</name>
<keyword evidence="6" id="KW-0547">Nucleotide-binding</keyword>
<reference evidence="9 10" key="1">
    <citation type="submission" date="2017-08" db="EMBL/GenBank/DDBJ databases">
        <title>Acidophilic green algal genome provides insights into adaptation to an acidic environment.</title>
        <authorList>
            <person name="Hirooka S."/>
            <person name="Hirose Y."/>
            <person name="Kanesaki Y."/>
            <person name="Higuchi S."/>
            <person name="Fujiwara T."/>
            <person name="Onuma R."/>
            <person name="Era A."/>
            <person name="Ohbayashi R."/>
            <person name="Uzuka A."/>
            <person name="Nozaki H."/>
            <person name="Yoshikawa H."/>
            <person name="Miyagishima S.Y."/>
        </authorList>
    </citation>
    <scope>NUCLEOTIDE SEQUENCE [LARGE SCALE GENOMIC DNA]</scope>
    <source>
        <strain evidence="9 10">NIES-2499</strain>
    </source>
</reference>
<dbReference type="InterPro" id="IPR011095">
    <property type="entry name" value="Dala_Dala_lig_C"/>
</dbReference>
<feature type="domain" description="Post-SET" evidence="7">
    <location>
        <begin position="410"/>
        <end position="426"/>
    </location>
</feature>
<feature type="non-terminal residue" evidence="9">
    <location>
        <position position="1"/>
    </location>
</feature>
<evidence type="ECO:0000256" key="2">
    <source>
        <dbReference type="ARBA" id="ARBA00022598"/>
    </source>
</evidence>
<evidence type="ECO:0000259" key="8">
    <source>
        <dbReference type="PROSITE" id="PS50975"/>
    </source>
</evidence>
<dbReference type="STRING" id="1157962.A0A250XNN3"/>
<dbReference type="InterPro" id="IPR046341">
    <property type="entry name" value="SET_dom_sf"/>
</dbReference>
<dbReference type="PANTHER" id="PTHR23132">
    <property type="entry name" value="D-ALANINE--D-ALANINE LIGASE"/>
    <property type="match status" value="1"/>
</dbReference>
<dbReference type="AlphaFoldDB" id="A0A250XNN3"/>
<keyword evidence="6" id="KW-0067">ATP-binding</keyword>
<proteinExistence type="inferred from homology"/>
<evidence type="ECO:0000256" key="1">
    <source>
        <dbReference type="ARBA" id="ARBA00010871"/>
    </source>
</evidence>
<dbReference type="GO" id="GO:0046872">
    <property type="term" value="F:metal ion binding"/>
    <property type="evidence" value="ECO:0007669"/>
    <property type="project" value="InterPro"/>
</dbReference>
<accession>A0A250XNN3</accession>
<dbReference type="SUPFAM" id="SSF82199">
    <property type="entry name" value="SET domain"/>
    <property type="match status" value="1"/>
</dbReference>
<keyword evidence="10" id="KW-1185">Reference proteome</keyword>
<dbReference type="OrthoDB" id="2017037at2759"/>
<dbReference type="SUPFAM" id="SSF56059">
    <property type="entry name" value="Glutathione synthetase ATP-binding domain-like"/>
    <property type="match status" value="1"/>
</dbReference>
<dbReference type="InterPro" id="IPR001214">
    <property type="entry name" value="SET_dom"/>
</dbReference>
<evidence type="ECO:0000256" key="6">
    <source>
        <dbReference type="PROSITE-ProRule" id="PRU00409"/>
    </source>
</evidence>
<dbReference type="Proteomes" id="UP000232323">
    <property type="component" value="Unassembled WGS sequence"/>
</dbReference>
<feature type="domain" description="ATP-grasp" evidence="8">
    <location>
        <begin position="21"/>
        <end position="275"/>
    </location>
</feature>
<comment type="similarity">
    <text evidence="1">Belongs to the D-alanine--D-alanine ligase family.</text>
</comment>
<evidence type="ECO:0000313" key="9">
    <source>
        <dbReference type="EMBL" id="GAX84410.1"/>
    </source>
</evidence>
<dbReference type="PANTHER" id="PTHR23132:SF23">
    <property type="entry name" value="D-ALANINE--D-ALANINE LIGASE B"/>
    <property type="match status" value="1"/>
</dbReference>
<dbReference type="GO" id="GO:0008168">
    <property type="term" value="F:methyltransferase activity"/>
    <property type="evidence" value="ECO:0007669"/>
    <property type="project" value="UniProtKB-KW"/>
</dbReference>
<keyword evidence="4" id="KW-0808">Transferase</keyword>
<dbReference type="PROSITE" id="PS50975">
    <property type="entry name" value="ATP_GRASP"/>
    <property type="match status" value="1"/>
</dbReference>
<evidence type="ECO:0000256" key="4">
    <source>
        <dbReference type="ARBA" id="ARBA00022679"/>
    </source>
</evidence>
<evidence type="ECO:0000256" key="5">
    <source>
        <dbReference type="ARBA" id="ARBA00022691"/>
    </source>
</evidence>
<dbReference type="Gene3D" id="2.170.270.10">
    <property type="entry name" value="SET domain"/>
    <property type="match status" value="1"/>
</dbReference>
<dbReference type="GO" id="GO:0005524">
    <property type="term" value="F:ATP binding"/>
    <property type="evidence" value="ECO:0007669"/>
    <property type="project" value="UniProtKB-UniRule"/>
</dbReference>
<gene>
    <name evidence="9" type="ORF">CEUSTIGMA_g11832.t1</name>
</gene>
<dbReference type="PROSITE" id="PS50868">
    <property type="entry name" value="POST_SET"/>
    <property type="match status" value="1"/>
</dbReference>
<dbReference type="GO" id="GO:0008716">
    <property type="term" value="F:D-alanine-D-alanine ligase activity"/>
    <property type="evidence" value="ECO:0007669"/>
    <property type="project" value="InterPro"/>
</dbReference>
<organism evidence="9 10">
    <name type="scientific">Chlamydomonas eustigma</name>
    <dbReference type="NCBI Taxonomy" id="1157962"/>
    <lineage>
        <taxon>Eukaryota</taxon>
        <taxon>Viridiplantae</taxon>
        <taxon>Chlorophyta</taxon>
        <taxon>core chlorophytes</taxon>
        <taxon>Chlorophyceae</taxon>
        <taxon>CS clade</taxon>
        <taxon>Chlamydomonadales</taxon>
        <taxon>Chlamydomonadaceae</taxon>
        <taxon>Chlamydomonas</taxon>
    </lineage>
</organism>
<evidence type="ECO:0000313" key="10">
    <source>
        <dbReference type="Proteomes" id="UP000232323"/>
    </source>
</evidence>
<sequence>FDCAFTGADAKFYEPSKSLMKKIAYYYGLDTPGWAFLYHVDMSDDSVAALQVREATDGLTYPMIVKHHNGYSSIGMGRDCKVHSMQELVVQVRKFVAKYGGALVEEFISGREFTVLVVENPPDVINHDLQQCMRVADILLQASEGSQGPEHQNTVAPPPYVYPPLECKFGPDEDFKHFDLKWRDYDSIQWHPMSPDERELQEKLKAAAAEAFLALDGRSYGRCDFRVDKQGKVYFLEINPNCGVFYAPGEHGSADCILAQVVGGAGHGTFLDSIVKAAIHSKHNKENSKVTEVRYRHKSGYGLYATRDVAEGEIVVKYEDTEHVLMTKNYALQKYPDGSRFRKWFDAYAYGINDEVWVTWSKDPEAWLPINHSCDPNAWLVGLDLVARRPITKGEQVSMEYATFCVDNMTSFDCMCGTQNCRTRIHGSDYVLPSIEKDYKGHMSFFASTHRQGNVKQQVNDGGHFNGHH</sequence>
<comment type="caution">
    <text evidence="9">The sequence shown here is derived from an EMBL/GenBank/DDBJ whole genome shotgun (WGS) entry which is preliminary data.</text>
</comment>
<protein>
    <recommendedName>
        <fullName evidence="11">SET domain-containing protein</fullName>
    </recommendedName>
</protein>
<keyword evidence="5" id="KW-0949">S-adenosyl-L-methionine</keyword>
<dbReference type="Pfam" id="PF00856">
    <property type="entry name" value="SET"/>
    <property type="match status" value="1"/>
</dbReference>
<dbReference type="GO" id="GO:0032259">
    <property type="term" value="P:methylation"/>
    <property type="evidence" value="ECO:0007669"/>
    <property type="project" value="UniProtKB-KW"/>
</dbReference>
<evidence type="ECO:0008006" key="11">
    <source>
        <dbReference type="Google" id="ProtNLM"/>
    </source>
</evidence>
<dbReference type="Pfam" id="PF07478">
    <property type="entry name" value="Dala_Dala_lig_C"/>
    <property type="match status" value="2"/>
</dbReference>